<evidence type="ECO:0000259" key="2">
    <source>
        <dbReference type="Pfam" id="PF03028"/>
    </source>
</evidence>
<feature type="coiled-coil region" evidence="1">
    <location>
        <begin position="141"/>
        <end position="215"/>
    </location>
</feature>
<evidence type="ECO:0000256" key="1">
    <source>
        <dbReference type="SAM" id="Coils"/>
    </source>
</evidence>
<proteinExistence type="predicted"/>
<gene>
    <name evidence="4" type="ORF">NTEN_LOCUS9773</name>
</gene>
<dbReference type="GO" id="GO:0007018">
    <property type="term" value="P:microtubule-based movement"/>
    <property type="evidence" value="ECO:0007669"/>
    <property type="project" value="InterPro"/>
</dbReference>
<accession>A0A6H5GKF1</accession>
<dbReference type="InterPro" id="IPR027417">
    <property type="entry name" value="P-loop_NTPase"/>
</dbReference>
<dbReference type="PANTHER" id="PTHR46961:SF19">
    <property type="entry name" value="DYNEIN HEAVY CHAIN 5, AXONEMAL"/>
    <property type="match status" value="1"/>
</dbReference>
<dbReference type="Gene3D" id="3.40.50.300">
    <property type="entry name" value="P-loop containing nucleotide triphosphate hydrolases"/>
    <property type="match status" value="3"/>
</dbReference>
<keyword evidence="5" id="KW-1185">Reference proteome</keyword>
<dbReference type="Gene3D" id="1.20.920.20">
    <property type="match status" value="1"/>
</dbReference>
<dbReference type="Pfam" id="PF12781">
    <property type="entry name" value="AAA_9"/>
    <property type="match status" value="1"/>
</dbReference>
<organism evidence="4 5">
    <name type="scientific">Nesidiocoris tenuis</name>
    <dbReference type="NCBI Taxonomy" id="355587"/>
    <lineage>
        <taxon>Eukaryota</taxon>
        <taxon>Metazoa</taxon>
        <taxon>Ecdysozoa</taxon>
        <taxon>Arthropoda</taxon>
        <taxon>Hexapoda</taxon>
        <taxon>Insecta</taxon>
        <taxon>Pterygota</taxon>
        <taxon>Neoptera</taxon>
        <taxon>Paraneoptera</taxon>
        <taxon>Hemiptera</taxon>
        <taxon>Heteroptera</taxon>
        <taxon>Panheteroptera</taxon>
        <taxon>Cimicomorpha</taxon>
        <taxon>Miridae</taxon>
        <taxon>Dicyphina</taxon>
        <taxon>Nesidiocoris</taxon>
    </lineage>
</organism>
<evidence type="ECO:0000313" key="5">
    <source>
        <dbReference type="Proteomes" id="UP000479000"/>
    </source>
</evidence>
<dbReference type="InterPro" id="IPR026983">
    <property type="entry name" value="DHC"/>
</dbReference>
<evidence type="ECO:0000313" key="4">
    <source>
        <dbReference type="EMBL" id="CAB0004296.1"/>
    </source>
</evidence>
<name>A0A6H5GKF1_9HEMI</name>
<dbReference type="GO" id="GO:0045505">
    <property type="term" value="F:dynein intermediate chain binding"/>
    <property type="evidence" value="ECO:0007669"/>
    <property type="project" value="InterPro"/>
</dbReference>
<keyword evidence="1" id="KW-0175">Coiled coil</keyword>
<dbReference type="EMBL" id="CADCXU010014814">
    <property type="protein sequence ID" value="CAB0004296.1"/>
    <property type="molecule type" value="Genomic_DNA"/>
</dbReference>
<dbReference type="InterPro" id="IPR004273">
    <property type="entry name" value="Dynein_heavy_D6_P-loop"/>
</dbReference>
<dbReference type="GO" id="GO:0008569">
    <property type="term" value="F:minus-end-directed microtubule motor activity"/>
    <property type="evidence" value="ECO:0007669"/>
    <property type="project" value="InterPro"/>
</dbReference>
<dbReference type="Pfam" id="PF03028">
    <property type="entry name" value="Dynein_heavy"/>
    <property type="match status" value="1"/>
</dbReference>
<dbReference type="Proteomes" id="UP000479000">
    <property type="component" value="Unassembled WGS sequence"/>
</dbReference>
<reference evidence="4 5" key="1">
    <citation type="submission" date="2020-02" db="EMBL/GenBank/DDBJ databases">
        <authorList>
            <person name="Ferguson B K."/>
        </authorList>
    </citation>
    <scope>NUCLEOTIDE SEQUENCE [LARGE SCALE GENOMIC DNA]</scope>
</reference>
<evidence type="ECO:0000259" key="3">
    <source>
        <dbReference type="Pfam" id="PF12781"/>
    </source>
</evidence>
<dbReference type="InterPro" id="IPR035706">
    <property type="entry name" value="AAA_9"/>
</dbReference>
<dbReference type="PANTHER" id="PTHR46961">
    <property type="entry name" value="DYNEIN HEAVY CHAIN 1, AXONEMAL-LIKE PROTEIN"/>
    <property type="match status" value="1"/>
</dbReference>
<feature type="domain" description="Dynein heavy chain region D6 P-loop" evidence="2">
    <location>
        <begin position="322"/>
        <end position="374"/>
    </location>
</feature>
<dbReference type="GO" id="GO:0030286">
    <property type="term" value="C:dynein complex"/>
    <property type="evidence" value="ECO:0007669"/>
    <property type="project" value="InterPro"/>
</dbReference>
<dbReference type="AlphaFoldDB" id="A0A6H5GKF1"/>
<sequence>MPVINAWGDQVTNEIVRQLMEVGGFYNLEKPGEFNTIQDLLFLAAMIHPGGGRNDIPHRLKRQFNIFNCTLPSGKSMDKIFDRLLKMTFPNANTICRFRRRTYVTPKSFLSFLEGYKTIYSQRNNEIKKMRVQMTTGLNKLAEAAESVVRLKAELIEGEKDIAIANAKAEEANLAALEGKLDKAQKQLARAEEMAAEKERELKAVQEQADRAIRAKQVSGLNKKYFRQDLEECLSLGKTLLIEDIFEELDPVLDNVLEKNYVKVGTSLKARESITRIKLEKGSLCPDRLLLQAQKYIRSSLGKRYTDAVILDLEDLYKESKPKTPMICFLTMGADPTTAIEALAKRLEFGLGAISMGQGQEVHARVMMKSSMEEVNVKKSSRLAEFKFLGPFNVEICYTFRANGSCFKIATWAYSTCMKFLIRLPQRKS</sequence>
<dbReference type="Pfam" id="PF12775">
    <property type="entry name" value="AAA_7"/>
    <property type="match status" value="1"/>
</dbReference>
<dbReference type="GO" id="GO:0051959">
    <property type="term" value="F:dynein light intermediate chain binding"/>
    <property type="evidence" value="ECO:0007669"/>
    <property type="project" value="InterPro"/>
</dbReference>
<dbReference type="OrthoDB" id="286107at2759"/>
<protein>
    <submittedName>
        <fullName evidence="4">Uncharacterized protein</fullName>
    </submittedName>
</protein>
<feature type="domain" description="Dynein heavy chain ATP-binding dynein motor region" evidence="3">
    <location>
        <begin position="206"/>
        <end position="265"/>
    </location>
</feature>